<evidence type="ECO:0000256" key="1">
    <source>
        <dbReference type="ARBA" id="ARBA00005690"/>
    </source>
</evidence>
<dbReference type="InterPro" id="IPR013955">
    <property type="entry name" value="Rep_factor-A_C"/>
</dbReference>
<comment type="similarity">
    <text evidence="1">Belongs to the replication factor A protein 1 family.</text>
</comment>
<dbReference type="GO" id="GO:0008270">
    <property type="term" value="F:zinc ion binding"/>
    <property type="evidence" value="ECO:0007669"/>
    <property type="project" value="UniProtKB-KW"/>
</dbReference>
<evidence type="ECO:0000256" key="6">
    <source>
        <dbReference type="SAM" id="MobiDB-lite"/>
    </source>
</evidence>
<keyword evidence="4" id="KW-0862">Zinc</keyword>
<feature type="domain" description="Replication factor A C-terminal" evidence="7">
    <location>
        <begin position="17"/>
        <end position="129"/>
    </location>
</feature>
<dbReference type="CDD" id="cd04476">
    <property type="entry name" value="RPA1_DBD_C"/>
    <property type="match status" value="1"/>
</dbReference>
<evidence type="ECO:0000256" key="4">
    <source>
        <dbReference type="ARBA" id="ARBA00022833"/>
    </source>
</evidence>
<dbReference type="GO" id="GO:0003677">
    <property type="term" value="F:DNA binding"/>
    <property type="evidence" value="ECO:0007669"/>
    <property type="project" value="UniProtKB-KW"/>
</dbReference>
<evidence type="ECO:0000313" key="9">
    <source>
        <dbReference type="Proteomes" id="UP000245207"/>
    </source>
</evidence>
<dbReference type="InterPro" id="IPR012340">
    <property type="entry name" value="NA-bd_OB-fold"/>
</dbReference>
<keyword evidence="9" id="KW-1185">Reference proteome</keyword>
<feature type="compositionally biased region" description="Polar residues" evidence="6">
    <location>
        <begin position="169"/>
        <end position="180"/>
    </location>
</feature>
<gene>
    <name evidence="8" type="ORF">CTI12_AA531500</name>
</gene>
<dbReference type="Gene3D" id="2.40.50.140">
    <property type="entry name" value="Nucleic acid-binding proteins"/>
    <property type="match status" value="1"/>
</dbReference>
<evidence type="ECO:0000256" key="3">
    <source>
        <dbReference type="ARBA" id="ARBA00022771"/>
    </source>
</evidence>
<dbReference type="EMBL" id="PKPP01011584">
    <property type="protein sequence ID" value="PWA43882.1"/>
    <property type="molecule type" value="Genomic_DNA"/>
</dbReference>
<sequence>MHYLTPIFGAFCQGVRFTCQATISKLNTGRGWYYTSCCVCISKVTYEDGNYKCKIHGVIPAPNYRYNFRATLTDGTDSATFIFFSPKADDFIGVNCGDLVASNQNLERGRFPNEIEAIVGTTHTFQFHYNTTSNPGVTEFFMDEVFGTTDKLKQIESELPKALPAPTTEPKSQATAQSTGHGDFPKVTTPLPKTENVQPKGDTAVLKKEQETPLPKTENVQPKGDTAVLKKEQETQTKEDQDSVPQTETEQGDAL</sequence>
<keyword evidence="3" id="KW-0863">Zinc-finger</keyword>
<name>A0A2U1L4F2_ARTAN</name>
<accession>A0A2U1L4F2</accession>
<feature type="region of interest" description="Disordered" evidence="6">
    <location>
        <begin position="161"/>
        <end position="255"/>
    </location>
</feature>
<dbReference type="Proteomes" id="UP000245207">
    <property type="component" value="Unassembled WGS sequence"/>
</dbReference>
<comment type="caution">
    <text evidence="8">The sequence shown here is derived from an EMBL/GenBank/DDBJ whole genome shotgun (WGS) entry which is preliminary data.</text>
</comment>
<reference evidence="8 9" key="1">
    <citation type="journal article" date="2018" name="Mol. Plant">
        <title>The genome of Artemisia annua provides insight into the evolution of Asteraceae family and artemisinin biosynthesis.</title>
        <authorList>
            <person name="Shen Q."/>
            <person name="Zhang L."/>
            <person name="Liao Z."/>
            <person name="Wang S."/>
            <person name="Yan T."/>
            <person name="Shi P."/>
            <person name="Liu M."/>
            <person name="Fu X."/>
            <person name="Pan Q."/>
            <person name="Wang Y."/>
            <person name="Lv Z."/>
            <person name="Lu X."/>
            <person name="Zhang F."/>
            <person name="Jiang W."/>
            <person name="Ma Y."/>
            <person name="Chen M."/>
            <person name="Hao X."/>
            <person name="Li L."/>
            <person name="Tang Y."/>
            <person name="Lv G."/>
            <person name="Zhou Y."/>
            <person name="Sun X."/>
            <person name="Brodelius P.E."/>
            <person name="Rose J.K.C."/>
            <person name="Tang K."/>
        </authorList>
    </citation>
    <scope>NUCLEOTIDE SEQUENCE [LARGE SCALE GENOMIC DNA]</scope>
    <source>
        <strain evidence="9">cv. Huhao1</strain>
        <tissue evidence="8">Leaf</tissue>
    </source>
</reference>
<evidence type="ECO:0000313" key="8">
    <source>
        <dbReference type="EMBL" id="PWA43882.1"/>
    </source>
</evidence>
<dbReference type="PANTHER" id="PTHR47165:SF4">
    <property type="entry name" value="OS03G0429900 PROTEIN"/>
    <property type="match status" value="1"/>
</dbReference>
<evidence type="ECO:0000256" key="5">
    <source>
        <dbReference type="ARBA" id="ARBA00023125"/>
    </source>
</evidence>
<dbReference type="InterPro" id="IPR047192">
    <property type="entry name" value="Euk_RPA1_DBD_C"/>
</dbReference>
<protein>
    <submittedName>
        <fullName evidence="8">Nucleic acid-binding, OB-fold protein</fullName>
    </submittedName>
</protein>
<proteinExistence type="inferred from homology"/>
<dbReference type="AlphaFoldDB" id="A0A2U1L4F2"/>
<dbReference type="PANTHER" id="PTHR47165">
    <property type="entry name" value="OS03G0429900 PROTEIN"/>
    <property type="match status" value="1"/>
</dbReference>
<keyword evidence="5" id="KW-0238">DNA-binding</keyword>
<dbReference type="OrthoDB" id="1751331at2759"/>
<keyword evidence="2" id="KW-0479">Metal-binding</keyword>
<dbReference type="SUPFAM" id="SSF50249">
    <property type="entry name" value="Nucleic acid-binding proteins"/>
    <property type="match status" value="1"/>
</dbReference>
<evidence type="ECO:0000256" key="2">
    <source>
        <dbReference type="ARBA" id="ARBA00022723"/>
    </source>
</evidence>
<evidence type="ECO:0000259" key="7">
    <source>
        <dbReference type="Pfam" id="PF08646"/>
    </source>
</evidence>
<feature type="compositionally biased region" description="Basic and acidic residues" evidence="6">
    <location>
        <begin position="228"/>
        <end position="241"/>
    </location>
</feature>
<organism evidence="8 9">
    <name type="scientific">Artemisia annua</name>
    <name type="common">Sweet wormwood</name>
    <dbReference type="NCBI Taxonomy" id="35608"/>
    <lineage>
        <taxon>Eukaryota</taxon>
        <taxon>Viridiplantae</taxon>
        <taxon>Streptophyta</taxon>
        <taxon>Embryophyta</taxon>
        <taxon>Tracheophyta</taxon>
        <taxon>Spermatophyta</taxon>
        <taxon>Magnoliopsida</taxon>
        <taxon>eudicotyledons</taxon>
        <taxon>Gunneridae</taxon>
        <taxon>Pentapetalae</taxon>
        <taxon>asterids</taxon>
        <taxon>campanulids</taxon>
        <taxon>Asterales</taxon>
        <taxon>Asteraceae</taxon>
        <taxon>Asteroideae</taxon>
        <taxon>Anthemideae</taxon>
        <taxon>Artemisiinae</taxon>
        <taxon>Artemisia</taxon>
    </lineage>
</organism>
<dbReference type="Pfam" id="PF08646">
    <property type="entry name" value="Rep_fac-A_C"/>
    <property type="match status" value="1"/>
</dbReference>